<dbReference type="PROSITE" id="PS50928">
    <property type="entry name" value="ABC_TM1"/>
    <property type="match status" value="1"/>
</dbReference>
<dbReference type="PANTHER" id="PTHR42929">
    <property type="entry name" value="INNER MEMBRANE ABC TRANSPORTER PERMEASE PROTEIN YDCU-RELATED-RELATED"/>
    <property type="match status" value="1"/>
</dbReference>
<protein>
    <recommendedName>
        <fullName evidence="9">ABC transmembrane type-1 domain-containing protein</fullName>
    </recommendedName>
</protein>
<feature type="domain" description="ABC transmembrane type-1" evidence="9">
    <location>
        <begin position="65"/>
        <end position="271"/>
    </location>
</feature>
<evidence type="ECO:0000256" key="4">
    <source>
        <dbReference type="ARBA" id="ARBA00022475"/>
    </source>
</evidence>
<keyword evidence="7 8" id="KW-0472">Membrane</keyword>
<dbReference type="GO" id="GO:0005886">
    <property type="term" value="C:plasma membrane"/>
    <property type="evidence" value="ECO:0007669"/>
    <property type="project" value="UniProtKB-SubCell"/>
</dbReference>
<keyword evidence="6 8" id="KW-1133">Transmembrane helix</keyword>
<proteinExistence type="inferred from homology"/>
<dbReference type="OrthoDB" id="7915284at2"/>
<evidence type="ECO:0000256" key="5">
    <source>
        <dbReference type="ARBA" id="ARBA00022692"/>
    </source>
</evidence>
<evidence type="ECO:0000256" key="6">
    <source>
        <dbReference type="ARBA" id="ARBA00022989"/>
    </source>
</evidence>
<feature type="transmembrane region" description="Helical" evidence="8">
    <location>
        <begin position="70"/>
        <end position="91"/>
    </location>
</feature>
<keyword evidence="5 8" id="KW-0812">Transmembrane</keyword>
<feature type="transmembrane region" description="Helical" evidence="8">
    <location>
        <begin position="207"/>
        <end position="230"/>
    </location>
</feature>
<comment type="caution">
    <text evidence="10">The sequence shown here is derived from an EMBL/GenBank/DDBJ whole genome shotgun (WGS) entry which is preliminary data.</text>
</comment>
<keyword evidence="11" id="KW-1185">Reference proteome</keyword>
<feature type="transmembrane region" description="Helical" evidence="8">
    <location>
        <begin position="250"/>
        <end position="271"/>
    </location>
</feature>
<comment type="similarity">
    <text evidence="2">Belongs to the binding-protein-dependent transport system permease family. CysTW subfamily.</text>
</comment>
<organism evidence="10 11">
    <name type="scientific">Reyranella soli</name>
    <dbReference type="NCBI Taxonomy" id="1230389"/>
    <lineage>
        <taxon>Bacteria</taxon>
        <taxon>Pseudomonadati</taxon>
        <taxon>Pseudomonadota</taxon>
        <taxon>Alphaproteobacteria</taxon>
        <taxon>Hyphomicrobiales</taxon>
        <taxon>Reyranellaceae</taxon>
        <taxon>Reyranella</taxon>
    </lineage>
</organism>
<gene>
    <name evidence="10" type="ORF">RSO01_30530</name>
</gene>
<keyword evidence="3 8" id="KW-0813">Transport</keyword>
<evidence type="ECO:0000256" key="8">
    <source>
        <dbReference type="RuleBase" id="RU363032"/>
    </source>
</evidence>
<feature type="transmembrane region" description="Helical" evidence="8">
    <location>
        <begin position="151"/>
        <end position="172"/>
    </location>
</feature>
<evidence type="ECO:0000259" key="9">
    <source>
        <dbReference type="PROSITE" id="PS50928"/>
    </source>
</evidence>
<dbReference type="InterPro" id="IPR035906">
    <property type="entry name" value="MetI-like_sf"/>
</dbReference>
<name>A0A512NA81_9HYPH</name>
<dbReference type="EMBL" id="BKAJ01000048">
    <property type="protein sequence ID" value="GEP55887.1"/>
    <property type="molecule type" value="Genomic_DNA"/>
</dbReference>
<evidence type="ECO:0000256" key="1">
    <source>
        <dbReference type="ARBA" id="ARBA00004651"/>
    </source>
</evidence>
<keyword evidence="4" id="KW-1003">Cell membrane</keyword>
<evidence type="ECO:0000256" key="2">
    <source>
        <dbReference type="ARBA" id="ARBA00007069"/>
    </source>
</evidence>
<dbReference type="Proteomes" id="UP000321058">
    <property type="component" value="Unassembled WGS sequence"/>
</dbReference>
<dbReference type="GO" id="GO:0055085">
    <property type="term" value="P:transmembrane transport"/>
    <property type="evidence" value="ECO:0007669"/>
    <property type="project" value="InterPro"/>
</dbReference>
<dbReference type="AlphaFoldDB" id="A0A512NA81"/>
<comment type="subcellular location">
    <subcellularLocation>
        <location evidence="1 8">Cell membrane</location>
        <topology evidence="1 8">Multi-pass membrane protein</topology>
    </subcellularLocation>
</comment>
<evidence type="ECO:0000256" key="3">
    <source>
        <dbReference type="ARBA" id="ARBA00022448"/>
    </source>
</evidence>
<dbReference type="PANTHER" id="PTHR42929:SF5">
    <property type="entry name" value="ABC TRANSPORTER PERMEASE PROTEIN"/>
    <property type="match status" value="1"/>
</dbReference>
<feature type="transmembrane region" description="Helical" evidence="8">
    <location>
        <begin position="98"/>
        <end position="118"/>
    </location>
</feature>
<accession>A0A512NA81</accession>
<dbReference type="CDD" id="cd06261">
    <property type="entry name" value="TM_PBP2"/>
    <property type="match status" value="1"/>
</dbReference>
<evidence type="ECO:0000256" key="7">
    <source>
        <dbReference type="ARBA" id="ARBA00023136"/>
    </source>
</evidence>
<sequence>MTRTTTAIWRDPGILIVPAIAFLVLGFAVPLALFFVETLREIGSFADIVDEAVTTISSRAVVNAMFTTNWIALLVTLLTLFAGYPIAYVLANSDRLRFTLILFCIIVPYFTSVIVRTYSWMVLLGRNGIINQLLLGSGLVDHPIALLYNKLGIVIGMTYVLLPYMILTLYAAMKAIDPSFLRAAHALGASRTYAFLHVYLPLSAHGVLSGCLIVFILAIGFFITPALMGGPSDVMIAMLIERSVEITLDWPSAAIMSLLLLAVTLVLYAVYYRVTDVRRMMGT</sequence>
<dbReference type="Gene3D" id="1.10.3720.10">
    <property type="entry name" value="MetI-like"/>
    <property type="match status" value="1"/>
</dbReference>
<evidence type="ECO:0000313" key="11">
    <source>
        <dbReference type="Proteomes" id="UP000321058"/>
    </source>
</evidence>
<evidence type="ECO:0000313" key="10">
    <source>
        <dbReference type="EMBL" id="GEP55887.1"/>
    </source>
</evidence>
<dbReference type="RefSeq" id="WP_147149967.1">
    <property type="nucleotide sequence ID" value="NZ_BKAJ01000048.1"/>
</dbReference>
<reference evidence="10 11" key="1">
    <citation type="submission" date="2019-07" db="EMBL/GenBank/DDBJ databases">
        <title>Whole genome shotgun sequence of Reyranella soli NBRC 108950.</title>
        <authorList>
            <person name="Hosoyama A."/>
            <person name="Uohara A."/>
            <person name="Ohji S."/>
            <person name="Ichikawa N."/>
        </authorList>
    </citation>
    <scope>NUCLEOTIDE SEQUENCE [LARGE SCALE GENOMIC DNA]</scope>
    <source>
        <strain evidence="10 11">NBRC 108950</strain>
    </source>
</reference>
<dbReference type="SUPFAM" id="SSF161098">
    <property type="entry name" value="MetI-like"/>
    <property type="match status" value="1"/>
</dbReference>
<dbReference type="InterPro" id="IPR000515">
    <property type="entry name" value="MetI-like"/>
</dbReference>
<feature type="transmembrane region" description="Helical" evidence="8">
    <location>
        <begin position="12"/>
        <end position="36"/>
    </location>
</feature>
<dbReference type="Pfam" id="PF00528">
    <property type="entry name" value="BPD_transp_1"/>
    <property type="match status" value="1"/>
</dbReference>